<reference evidence="5" key="1">
    <citation type="submission" date="2017-02" db="UniProtKB">
        <authorList>
            <consortium name="WormBaseParasite"/>
        </authorList>
    </citation>
    <scope>IDENTIFICATION</scope>
</reference>
<dbReference type="Pfam" id="PF01137">
    <property type="entry name" value="RTC"/>
    <property type="match status" value="1"/>
</dbReference>
<dbReference type="InterPro" id="IPR023797">
    <property type="entry name" value="RNA3'_phos_cyclase_dom"/>
</dbReference>
<evidence type="ECO:0000313" key="5">
    <source>
        <dbReference type="WBParaSite" id="MCOS_0000815201-mRNA-1"/>
    </source>
</evidence>
<feature type="domain" description="RNA 3'-terminal phosphate cyclase" evidence="2">
    <location>
        <begin position="1"/>
        <end position="91"/>
    </location>
</feature>
<proteinExistence type="predicted"/>
<dbReference type="GO" id="GO:0006396">
    <property type="term" value="P:RNA processing"/>
    <property type="evidence" value="ECO:0007669"/>
    <property type="project" value="InterPro"/>
</dbReference>
<accession>A0A0R3UKM2</accession>
<evidence type="ECO:0000259" key="2">
    <source>
        <dbReference type="Pfam" id="PF01137"/>
    </source>
</evidence>
<name>A0A0R3UKM2_MESCO</name>
<evidence type="ECO:0000313" key="3">
    <source>
        <dbReference type="EMBL" id="VDD82150.1"/>
    </source>
</evidence>
<dbReference type="Gene3D" id="3.65.10.20">
    <property type="entry name" value="RNA 3'-terminal phosphate cyclase domain"/>
    <property type="match status" value="1"/>
</dbReference>
<dbReference type="SUPFAM" id="SSF55205">
    <property type="entry name" value="EPT/RTPC-like"/>
    <property type="match status" value="1"/>
</dbReference>
<dbReference type="WBParaSite" id="MCOS_0000815201-mRNA-1">
    <property type="protein sequence ID" value="MCOS_0000815201-mRNA-1"/>
    <property type="gene ID" value="MCOS_0000815201"/>
</dbReference>
<dbReference type="STRING" id="53468.A0A0R3UKM2"/>
<protein>
    <recommendedName>
        <fullName evidence="1">RNA 3'-terminal phosphate cyclase</fullName>
    </recommendedName>
</protein>
<evidence type="ECO:0000256" key="1">
    <source>
        <dbReference type="ARBA" id="ARBA00021428"/>
    </source>
</evidence>
<keyword evidence="4" id="KW-1185">Reference proteome</keyword>
<dbReference type="PANTHER" id="PTHR11096">
    <property type="entry name" value="RNA 3' TERMINAL PHOSPHATE CYCLASE"/>
    <property type="match status" value="1"/>
</dbReference>
<dbReference type="InterPro" id="IPR000228">
    <property type="entry name" value="RNA3'_term_phos_cyc"/>
</dbReference>
<evidence type="ECO:0000313" key="4">
    <source>
        <dbReference type="Proteomes" id="UP000267029"/>
    </source>
</evidence>
<dbReference type="AlphaFoldDB" id="A0A0R3UKM2"/>
<dbReference type="Proteomes" id="UP000267029">
    <property type="component" value="Unassembled WGS sequence"/>
</dbReference>
<dbReference type="EMBL" id="UXSR01005460">
    <property type="protein sequence ID" value="VDD82150.1"/>
    <property type="molecule type" value="Genomic_DNA"/>
</dbReference>
<dbReference type="OrthoDB" id="25029at2759"/>
<sequence length="93" mass="10090">GGQILRNAVSFSAICQSNVEVNSIRAGRPNPGLRQYIILFNQHMFGLELAAKLCDAELLGCCPKSKEIVFRPGAIKGGVYQCDVKTAGYRGLF</sequence>
<reference evidence="3 4" key="2">
    <citation type="submission" date="2018-10" db="EMBL/GenBank/DDBJ databases">
        <authorList>
            <consortium name="Pathogen Informatics"/>
        </authorList>
    </citation>
    <scope>NUCLEOTIDE SEQUENCE [LARGE SCALE GENOMIC DNA]</scope>
</reference>
<dbReference type="GO" id="GO:0003963">
    <property type="term" value="F:RNA-3'-phosphate cyclase activity"/>
    <property type="evidence" value="ECO:0007669"/>
    <property type="project" value="TreeGrafter"/>
</dbReference>
<dbReference type="PANTHER" id="PTHR11096:SF0">
    <property type="entry name" value="RNA 3'-TERMINAL PHOSPHATE CYCLASE"/>
    <property type="match status" value="1"/>
</dbReference>
<gene>
    <name evidence="3" type="ORF">MCOS_LOCUS8153</name>
</gene>
<dbReference type="InterPro" id="IPR013792">
    <property type="entry name" value="RNA3'P_cycl/enolpyr_Trfase_a/b"/>
</dbReference>
<dbReference type="InterPro" id="IPR037136">
    <property type="entry name" value="RNA3'_phos_cyclase_dom_sf"/>
</dbReference>
<organism evidence="5">
    <name type="scientific">Mesocestoides corti</name>
    <name type="common">Flatworm</name>
    <dbReference type="NCBI Taxonomy" id="53468"/>
    <lineage>
        <taxon>Eukaryota</taxon>
        <taxon>Metazoa</taxon>
        <taxon>Spiralia</taxon>
        <taxon>Lophotrochozoa</taxon>
        <taxon>Platyhelminthes</taxon>
        <taxon>Cestoda</taxon>
        <taxon>Eucestoda</taxon>
        <taxon>Cyclophyllidea</taxon>
        <taxon>Mesocestoididae</taxon>
        <taxon>Mesocestoides</taxon>
    </lineage>
</organism>
<dbReference type="GO" id="GO:0005634">
    <property type="term" value="C:nucleus"/>
    <property type="evidence" value="ECO:0007669"/>
    <property type="project" value="TreeGrafter"/>
</dbReference>